<comment type="caution">
    <text evidence="5">The sequence shown here is derived from an EMBL/GenBank/DDBJ whole genome shotgun (WGS) entry which is preliminary data.</text>
</comment>
<evidence type="ECO:0000259" key="4">
    <source>
        <dbReference type="Pfam" id="PF20434"/>
    </source>
</evidence>
<feature type="domain" description="SGNH hydrolase-type esterase" evidence="3">
    <location>
        <begin position="54"/>
        <end position="219"/>
    </location>
</feature>
<keyword evidence="6" id="KW-1185">Reference proteome</keyword>
<name>A0ABT3GNA6_9BACT</name>
<dbReference type="SUPFAM" id="SSF53474">
    <property type="entry name" value="alpha/beta-Hydrolases"/>
    <property type="match status" value="1"/>
</dbReference>
<dbReference type="Pfam" id="PF13472">
    <property type="entry name" value="Lipase_GDSL_2"/>
    <property type="match status" value="1"/>
</dbReference>
<gene>
    <name evidence="5" type="ORF">OKA05_20610</name>
</gene>
<proteinExistence type="predicted"/>
<feature type="signal peptide" evidence="2">
    <location>
        <begin position="1"/>
        <end position="25"/>
    </location>
</feature>
<dbReference type="InterPro" id="IPR029058">
    <property type="entry name" value="AB_hydrolase_fold"/>
</dbReference>
<dbReference type="EMBL" id="JAPDDT010000011">
    <property type="protein sequence ID" value="MCW1924977.1"/>
    <property type="molecule type" value="Genomic_DNA"/>
</dbReference>
<protein>
    <submittedName>
        <fullName evidence="5">GDSL-type esterase/lipase family protein</fullName>
    </submittedName>
</protein>
<reference evidence="5 6" key="1">
    <citation type="submission" date="2022-10" db="EMBL/GenBank/DDBJ databases">
        <title>Luteolibacter arcticus strain CCTCC AB 2014275, whole genome shotgun sequencing project.</title>
        <authorList>
            <person name="Zhao G."/>
            <person name="Shen L."/>
        </authorList>
    </citation>
    <scope>NUCLEOTIDE SEQUENCE [LARGE SCALE GENOMIC DNA]</scope>
    <source>
        <strain evidence="5 6">CCTCC AB 2014275</strain>
    </source>
</reference>
<evidence type="ECO:0000256" key="1">
    <source>
        <dbReference type="SAM" id="MobiDB-lite"/>
    </source>
</evidence>
<keyword evidence="2" id="KW-0732">Signal</keyword>
<dbReference type="Gene3D" id="3.40.50.1820">
    <property type="entry name" value="alpha/beta hydrolase"/>
    <property type="match status" value="1"/>
</dbReference>
<dbReference type="InterPro" id="IPR049492">
    <property type="entry name" value="BD-FAE-like_dom"/>
</dbReference>
<dbReference type="InterPro" id="IPR036514">
    <property type="entry name" value="SGNH_hydro_sf"/>
</dbReference>
<dbReference type="SUPFAM" id="SSF52266">
    <property type="entry name" value="SGNH hydrolase"/>
    <property type="match status" value="1"/>
</dbReference>
<feature type="region of interest" description="Disordered" evidence="1">
    <location>
        <begin position="251"/>
        <end position="273"/>
    </location>
</feature>
<dbReference type="CDD" id="cd00229">
    <property type="entry name" value="SGNH_hydrolase"/>
    <property type="match status" value="1"/>
</dbReference>
<sequence length="506" mass="55707">MPIHLLKRSRNWLLPLLLSAAVPIAAEEPLPVTVFKKLHEGKKQTVVVYGTSLTINGAWAKALGDYFAKEFPGQVTYLNRAQAGMHSKWGVANLKQRVQDHRPDLVFIEFSANDAATKHGISREQSEANLDQMVKALRQQNPQVDIVLQTMNPAWDSPSNPAKKYATDRPELESYYDVYRSYARANQLPLVDHYPAWRKLQQDSPEEFQKAVSDGIHPNSGPSLSVTWPAVHVLMEKARAASGAKKAGITANVWPDGKMPGHGAKDPEARHSPERTDALRITNVSQPTLDIFPAPAKDSPAMIVCPGGGYSYAVMDKEGTEIAAWLNANGFTALLLKYRVPNNRDGALQDLQRALSLARSRAAEWHIDPQRLGVIGFSAGGHLSARASNRFDELTYPAIDDVDQQSCRPDFAVLVYPAYLDDGKGGLSPNLNPKADIPPTLIVHSDDDAKFVVGSKLYDAALTEAKRPHKLLLYPTGGHGYGLRSDREAKAWPDAALQWLGEIRVK</sequence>
<dbReference type="InterPro" id="IPR051532">
    <property type="entry name" value="Ester_Hydrolysis_Enzymes"/>
</dbReference>
<dbReference type="Gene3D" id="3.40.50.1110">
    <property type="entry name" value="SGNH hydrolase"/>
    <property type="match status" value="1"/>
</dbReference>
<dbReference type="Pfam" id="PF20434">
    <property type="entry name" value="BD-FAE"/>
    <property type="match status" value="1"/>
</dbReference>
<feature type="chain" id="PRO_5045799732" evidence="2">
    <location>
        <begin position="26"/>
        <end position="506"/>
    </location>
</feature>
<dbReference type="Proteomes" id="UP001320876">
    <property type="component" value="Unassembled WGS sequence"/>
</dbReference>
<dbReference type="RefSeq" id="WP_264489085.1">
    <property type="nucleotide sequence ID" value="NZ_JAPDDT010000011.1"/>
</dbReference>
<evidence type="ECO:0000256" key="2">
    <source>
        <dbReference type="SAM" id="SignalP"/>
    </source>
</evidence>
<feature type="domain" description="BD-FAE-like" evidence="4">
    <location>
        <begin position="290"/>
        <end position="386"/>
    </location>
</feature>
<feature type="compositionally biased region" description="Basic and acidic residues" evidence="1">
    <location>
        <begin position="263"/>
        <end position="273"/>
    </location>
</feature>
<dbReference type="PANTHER" id="PTHR30383">
    <property type="entry name" value="THIOESTERASE 1/PROTEASE 1/LYSOPHOSPHOLIPASE L1"/>
    <property type="match status" value="1"/>
</dbReference>
<evidence type="ECO:0000313" key="6">
    <source>
        <dbReference type="Proteomes" id="UP001320876"/>
    </source>
</evidence>
<accession>A0ABT3GNA6</accession>
<evidence type="ECO:0000313" key="5">
    <source>
        <dbReference type="EMBL" id="MCW1924977.1"/>
    </source>
</evidence>
<evidence type="ECO:0000259" key="3">
    <source>
        <dbReference type="Pfam" id="PF13472"/>
    </source>
</evidence>
<dbReference type="PANTHER" id="PTHR30383:SF5">
    <property type="entry name" value="SGNH HYDROLASE-TYPE ESTERASE DOMAIN-CONTAINING PROTEIN"/>
    <property type="match status" value="1"/>
</dbReference>
<organism evidence="5 6">
    <name type="scientific">Luteolibacter arcticus</name>
    <dbReference type="NCBI Taxonomy" id="1581411"/>
    <lineage>
        <taxon>Bacteria</taxon>
        <taxon>Pseudomonadati</taxon>
        <taxon>Verrucomicrobiota</taxon>
        <taxon>Verrucomicrobiia</taxon>
        <taxon>Verrucomicrobiales</taxon>
        <taxon>Verrucomicrobiaceae</taxon>
        <taxon>Luteolibacter</taxon>
    </lineage>
</organism>
<dbReference type="InterPro" id="IPR013830">
    <property type="entry name" value="SGNH_hydro"/>
</dbReference>